<keyword evidence="2" id="KW-1185">Reference proteome</keyword>
<protein>
    <submittedName>
        <fullName evidence="1">Uncharacterized protein</fullName>
    </submittedName>
</protein>
<dbReference type="VEuPathDB" id="TriTrypDB:TM35_000331030"/>
<reference evidence="1 2" key="1">
    <citation type="submission" date="2017-03" db="EMBL/GenBank/DDBJ databases">
        <title>An alternative strategy for trypanosome survival in the mammalian bloodstream revealed through genome and transcriptome analysis of the ubiquitous bovine parasite Trypanosoma (Megatrypanum) theileri.</title>
        <authorList>
            <person name="Kelly S."/>
            <person name="Ivens A."/>
            <person name="Mott A."/>
            <person name="O'Neill E."/>
            <person name="Emms D."/>
            <person name="Macleod O."/>
            <person name="Voorheis P."/>
            <person name="Matthews J."/>
            <person name="Matthews K."/>
            <person name="Carrington M."/>
        </authorList>
    </citation>
    <scope>NUCLEOTIDE SEQUENCE [LARGE SCALE GENOMIC DNA]</scope>
    <source>
        <strain evidence="1">Edinburgh</strain>
    </source>
</reference>
<comment type="caution">
    <text evidence="1">The sequence shown here is derived from an EMBL/GenBank/DDBJ whole genome shotgun (WGS) entry which is preliminary data.</text>
</comment>
<evidence type="ECO:0000313" key="2">
    <source>
        <dbReference type="Proteomes" id="UP000192257"/>
    </source>
</evidence>
<dbReference type="GeneID" id="39988639"/>
<name>A0A1X0NLQ4_9TRYP</name>
<dbReference type="AlphaFoldDB" id="A0A1X0NLQ4"/>
<dbReference type="EMBL" id="NBCO01000033">
    <property type="protein sequence ID" value="ORC85646.1"/>
    <property type="molecule type" value="Genomic_DNA"/>
</dbReference>
<accession>A0A1X0NLQ4</accession>
<organism evidence="1 2">
    <name type="scientific">Trypanosoma theileri</name>
    <dbReference type="NCBI Taxonomy" id="67003"/>
    <lineage>
        <taxon>Eukaryota</taxon>
        <taxon>Discoba</taxon>
        <taxon>Euglenozoa</taxon>
        <taxon>Kinetoplastea</taxon>
        <taxon>Metakinetoplastina</taxon>
        <taxon>Trypanosomatida</taxon>
        <taxon>Trypanosomatidae</taxon>
        <taxon>Trypanosoma</taxon>
    </lineage>
</organism>
<dbReference type="RefSeq" id="XP_028879712.1">
    <property type="nucleotide sequence ID" value="XM_029028859.1"/>
</dbReference>
<proteinExistence type="predicted"/>
<gene>
    <name evidence="1" type="ORF">TM35_000331030</name>
</gene>
<sequence>MCHCVLSFSREQCTILLLREKVVCRLAGIPSGLTHSPPQTRVSSYCVVEMPSAAHVVGPVPLFSSELSLACSPPCVLAFGVGKNVPLSARSLVKMCYLIVVPRLST</sequence>
<evidence type="ECO:0000313" key="1">
    <source>
        <dbReference type="EMBL" id="ORC85646.1"/>
    </source>
</evidence>
<dbReference type="Proteomes" id="UP000192257">
    <property type="component" value="Unassembled WGS sequence"/>
</dbReference>